<dbReference type="EMBL" id="JACHFY010000052">
    <property type="protein sequence ID" value="MBB5255208.1"/>
    <property type="molecule type" value="Genomic_DNA"/>
</dbReference>
<sequence>MIDKPTIIHPPKIPVAPFNKSIINYGGPPAGTVLQSRHLGTQTPGQKQLQ</sequence>
<dbReference type="GeneID" id="42802440"/>
<dbReference type="RefSeq" id="WP_156015718.1">
    <property type="nucleotide sequence ID" value="NZ_CP045484.1"/>
</dbReference>
<proteinExistence type="predicted"/>
<protein>
    <submittedName>
        <fullName evidence="1">Uncharacterized protein</fullName>
    </submittedName>
</protein>
<dbReference type="AlphaFoldDB" id="A0A7J9RW23"/>
<evidence type="ECO:0000313" key="2">
    <source>
        <dbReference type="Proteomes" id="UP000582213"/>
    </source>
</evidence>
<name>A0A7J9RW23_SULOH</name>
<comment type="caution">
    <text evidence="1">The sequence shown here is derived from an EMBL/GenBank/DDBJ whole genome shotgun (WGS) entry which is preliminary data.</text>
</comment>
<gene>
    <name evidence="1" type="ORF">HNQ62_002983</name>
</gene>
<accession>A0A7J9RW23</accession>
<reference evidence="1 2" key="1">
    <citation type="submission" date="2020-08" db="EMBL/GenBank/DDBJ databases">
        <title>Genomic Encyclopedia of Type Strains, Phase IV (KMG-IV): sequencing the most valuable type-strain genomes for metagenomic binning, comparative biology and taxonomic classification.</title>
        <authorList>
            <person name="Goeker M."/>
        </authorList>
    </citation>
    <scope>NUCLEOTIDE SEQUENCE [LARGE SCALE GENOMIC DNA]</scope>
    <source>
        <strain evidence="1 2">DSM 12421</strain>
    </source>
</reference>
<organism evidence="1 2">
    <name type="scientific">Sulfurisphaera ohwakuensis</name>
    <dbReference type="NCBI Taxonomy" id="69656"/>
    <lineage>
        <taxon>Archaea</taxon>
        <taxon>Thermoproteota</taxon>
        <taxon>Thermoprotei</taxon>
        <taxon>Sulfolobales</taxon>
        <taxon>Sulfolobaceae</taxon>
        <taxon>Sulfurisphaera</taxon>
    </lineage>
</organism>
<evidence type="ECO:0000313" key="1">
    <source>
        <dbReference type="EMBL" id="MBB5255208.1"/>
    </source>
</evidence>
<dbReference type="OrthoDB" id="44262at2157"/>
<dbReference type="Proteomes" id="UP000582213">
    <property type="component" value="Unassembled WGS sequence"/>
</dbReference>